<keyword evidence="1" id="KW-0472">Membrane</keyword>
<keyword evidence="1" id="KW-1133">Transmembrane helix</keyword>
<name>A0A0K2U352_LEPSM</name>
<dbReference type="EMBL" id="HACA01014976">
    <property type="protein sequence ID" value="CDW32337.1"/>
    <property type="molecule type" value="Transcribed_RNA"/>
</dbReference>
<feature type="transmembrane region" description="Helical" evidence="1">
    <location>
        <begin position="6"/>
        <end position="30"/>
    </location>
</feature>
<proteinExistence type="predicted"/>
<dbReference type="AlphaFoldDB" id="A0A0K2U352"/>
<keyword evidence="1" id="KW-0812">Transmembrane</keyword>
<organism evidence="2">
    <name type="scientific">Lepeophtheirus salmonis</name>
    <name type="common">Salmon louse</name>
    <name type="synonym">Caligus salmonis</name>
    <dbReference type="NCBI Taxonomy" id="72036"/>
    <lineage>
        <taxon>Eukaryota</taxon>
        <taxon>Metazoa</taxon>
        <taxon>Ecdysozoa</taxon>
        <taxon>Arthropoda</taxon>
        <taxon>Crustacea</taxon>
        <taxon>Multicrustacea</taxon>
        <taxon>Hexanauplia</taxon>
        <taxon>Copepoda</taxon>
        <taxon>Siphonostomatoida</taxon>
        <taxon>Caligidae</taxon>
        <taxon>Lepeophtheirus</taxon>
    </lineage>
</organism>
<accession>A0A0K2U352</accession>
<sequence>MPRLFSYFATCHFMALLAFCVPFIIKIFWIERDPQLLFQKSLSRFFFRLKRIILIN</sequence>
<protein>
    <submittedName>
        <fullName evidence="2">Uncharacterized protein</fullName>
    </submittedName>
</protein>
<reference evidence="2" key="1">
    <citation type="submission" date="2014-05" db="EMBL/GenBank/DDBJ databases">
        <authorList>
            <person name="Chronopoulou M."/>
        </authorList>
    </citation>
    <scope>NUCLEOTIDE SEQUENCE</scope>
    <source>
        <tissue evidence="2">Whole organism</tissue>
    </source>
</reference>
<evidence type="ECO:0000313" key="2">
    <source>
        <dbReference type="EMBL" id="CDW32337.1"/>
    </source>
</evidence>
<evidence type="ECO:0000256" key="1">
    <source>
        <dbReference type="SAM" id="Phobius"/>
    </source>
</evidence>